<sequence length="655" mass="69520">MSADLFAAFGDLSQPQQQAPTPPKNQGAPHPSTGITVPVASDPLSFLVPGPSVSQTQQGSQKSTPWPPLQQPTGGQPSSWLTSPVNEPAKSNAWGDIGSSGGIGSVQGQTMPFPAVQEPATMQEDDDGWGDFEVAQDSSPAQPAAAASASTSTNPAQPRTRVIRASTLDLLSNRLLDLSPDTSAPEPWQQRPSWETNTRTQPPPKPAKPARHPDPNVLFDADFETENGTNGDDADEFGDFVSGTPASRAPETAPAASALDLLSLDSAPAAPKKQPPGLLLSNAAFKANPSSYPEAPKSPYGSFQERKPEPVKQLQVSPPKVTKVLEESNQASPSPVTAWPTVEHDGFGGKWEEFKDLPETSSQPAAAAKPLSKLKPNSASTSARATASDWDWQDWGGTEAAPSTEQTTAQRPPTSRPTITATEEDKPGPPPTNIPPPAILLSLFPQLLDLASASLLKPLLTLSPSSPAYQRVLASEATLTFLRGYLALATVAARLIAGRKLRWHRDKFLAQGMSISAASPAAAGQRGMKLASVDKSQAAREDREAAEVAQLWKAQVGRLRAVVAGVNAAHAREGGSGSGPGLRVPEIAVGLAVSTAKGVPTAPKACVVCGLKRDERVAKVDVQVEDSFGEWWVDFWGHRECRNFWLRHERELRQR</sequence>
<dbReference type="Proteomes" id="UP000008181">
    <property type="component" value="Chromosome 4"/>
</dbReference>
<dbReference type="PANTHER" id="PTHR42084:SF1">
    <property type="entry name" value="SERINE_THREONINE-PROTEIN KINASE PPK6"/>
    <property type="match status" value="1"/>
</dbReference>
<feature type="compositionally biased region" description="Basic and acidic residues" evidence="1">
    <location>
        <begin position="342"/>
        <end position="358"/>
    </location>
</feature>
<dbReference type="OrthoDB" id="5420391at2759"/>
<evidence type="ECO:0000313" key="2">
    <source>
        <dbReference type="EMBL" id="AEO69325.1"/>
    </source>
</evidence>
<dbReference type="KEGG" id="ttt:THITE_2119597"/>
<organism evidence="2 3">
    <name type="scientific">Thermothielavioides terrestris (strain ATCC 38088 / NRRL 8126)</name>
    <name type="common">Thielavia terrestris</name>
    <dbReference type="NCBI Taxonomy" id="578455"/>
    <lineage>
        <taxon>Eukaryota</taxon>
        <taxon>Fungi</taxon>
        <taxon>Dikarya</taxon>
        <taxon>Ascomycota</taxon>
        <taxon>Pezizomycotina</taxon>
        <taxon>Sordariomycetes</taxon>
        <taxon>Sordariomycetidae</taxon>
        <taxon>Sordariales</taxon>
        <taxon>Chaetomiaceae</taxon>
        <taxon>Thermothielavioides</taxon>
        <taxon>Thermothielavioides terrestris</taxon>
    </lineage>
</organism>
<dbReference type="HOGENOM" id="CLU_022340_2_0_1"/>
<dbReference type="EMBL" id="CP003012">
    <property type="protein sequence ID" value="AEO69325.1"/>
    <property type="molecule type" value="Genomic_DNA"/>
</dbReference>
<gene>
    <name evidence="2" type="ORF">THITE_2119597</name>
</gene>
<accession>G2RC04</accession>
<feature type="compositionally biased region" description="Low complexity" evidence="1">
    <location>
        <begin position="135"/>
        <end position="158"/>
    </location>
</feature>
<feature type="region of interest" description="Disordered" evidence="1">
    <location>
        <begin position="1"/>
        <end position="160"/>
    </location>
</feature>
<feature type="region of interest" description="Disordered" evidence="1">
    <location>
        <begin position="287"/>
        <end position="435"/>
    </location>
</feature>
<dbReference type="RefSeq" id="XP_003655661.1">
    <property type="nucleotide sequence ID" value="XM_003655613.1"/>
</dbReference>
<feature type="compositionally biased region" description="Polar residues" evidence="1">
    <location>
        <begin position="52"/>
        <end position="64"/>
    </location>
</feature>
<feature type="compositionally biased region" description="Polar residues" evidence="1">
    <location>
        <begin position="401"/>
        <end position="421"/>
    </location>
</feature>
<dbReference type="PANTHER" id="PTHR42084">
    <property type="entry name" value="YALI0E26631P"/>
    <property type="match status" value="1"/>
</dbReference>
<dbReference type="AlphaFoldDB" id="G2RC04"/>
<name>G2RC04_THETT</name>
<feature type="region of interest" description="Disordered" evidence="1">
    <location>
        <begin position="177"/>
        <end position="254"/>
    </location>
</feature>
<feature type="compositionally biased region" description="Polar residues" evidence="1">
    <location>
        <begin position="190"/>
        <end position="200"/>
    </location>
</feature>
<dbReference type="GeneID" id="11524129"/>
<reference evidence="2 3" key="1">
    <citation type="journal article" date="2011" name="Nat. Biotechnol.">
        <title>Comparative genomic analysis of the thermophilic biomass-degrading fungi Myceliophthora thermophila and Thielavia terrestris.</title>
        <authorList>
            <person name="Berka R.M."/>
            <person name="Grigoriev I.V."/>
            <person name="Otillar R."/>
            <person name="Salamov A."/>
            <person name="Grimwood J."/>
            <person name="Reid I."/>
            <person name="Ishmael N."/>
            <person name="John T."/>
            <person name="Darmond C."/>
            <person name="Moisan M.-C."/>
            <person name="Henrissat B."/>
            <person name="Coutinho P.M."/>
            <person name="Lombard V."/>
            <person name="Natvig D.O."/>
            <person name="Lindquist E."/>
            <person name="Schmutz J."/>
            <person name="Lucas S."/>
            <person name="Harris P."/>
            <person name="Powlowski J."/>
            <person name="Bellemare A."/>
            <person name="Taylor D."/>
            <person name="Butler G."/>
            <person name="de Vries R.P."/>
            <person name="Allijn I.E."/>
            <person name="van den Brink J."/>
            <person name="Ushinsky S."/>
            <person name="Storms R."/>
            <person name="Powell A.J."/>
            <person name="Paulsen I.T."/>
            <person name="Elbourne L.D.H."/>
            <person name="Baker S.E."/>
            <person name="Magnuson J."/>
            <person name="LaBoissiere S."/>
            <person name="Clutterbuck A.J."/>
            <person name="Martinez D."/>
            <person name="Wogulis M."/>
            <person name="de Leon A.L."/>
            <person name="Rey M.W."/>
            <person name="Tsang A."/>
        </authorList>
    </citation>
    <scope>NUCLEOTIDE SEQUENCE [LARGE SCALE GENOMIC DNA]</scope>
    <source>
        <strain evidence="3">ATCC 38088 / NRRL 8126</strain>
    </source>
</reference>
<keyword evidence="3" id="KW-1185">Reference proteome</keyword>
<feature type="compositionally biased region" description="Low complexity" evidence="1">
    <location>
        <begin position="361"/>
        <end position="388"/>
    </location>
</feature>
<dbReference type="eggNOG" id="ENOG502SAHR">
    <property type="taxonomic scope" value="Eukaryota"/>
</dbReference>
<evidence type="ECO:0000256" key="1">
    <source>
        <dbReference type="SAM" id="MobiDB-lite"/>
    </source>
</evidence>
<evidence type="ECO:0000313" key="3">
    <source>
        <dbReference type="Proteomes" id="UP000008181"/>
    </source>
</evidence>
<feature type="compositionally biased region" description="Polar residues" evidence="1">
    <location>
        <begin position="71"/>
        <end position="85"/>
    </location>
</feature>
<proteinExistence type="predicted"/>
<protein>
    <submittedName>
        <fullName evidence="2">Uncharacterized protein</fullName>
    </submittedName>
</protein>